<dbReference type="PANTHER" id="PTHR31270">
    <property type="entry name" value="GLUTAMINYL-PEPTIDE CYCLOTRANSFERASE"/>
    <property type="match status" value="1"/>
</dbReference>
<evidence type="ECO:0000313" key="3">
    <source>
        <dbReference type="Proteomes" id="UP000283589"/>
    </source>
</evidence>
<reference evidence="1 4" key="2">
    <citation type="submission" date="2021-02" db="EMBL/GenBank/DDBJ databases">
        <title>FDA dAtabase for Regulatory Grade micrObial Sequences (FDA-ARGOS): Supporting development and validation of Infectious Disease Dx tests.</title>
        <authorList>
            <person name="Carlson P."/>
            <person name="Fischbach M."/>
            <person name="Hastie J."/>
            <person name="Bilen M."/>
            <person name="Cheng A."/>
            <person name="Tallon L."/>
            <person name="Sadzewicz L."/>
            <person name="Zhao X."/>
            <person name="Boylan J."/>
            <person name="Ott S."/>
            <person name="Bowen H."/>
            <person name="Vavikolanu K."/>
            <person name="Mehta A."/>
            <person name="Aluvathingal J."/>
            <person name="Nadendla S."/>
            <person name="Yan Y."/>
            <person name="Sichtig H."/>
        </authorList>
    </citation>
    <scope>NUCLEOTIDE SEQUENCE [LARGE SCALE GENOMIC DNA]</scope>
    <source>
        <strain evidence="1 4">FDAARGOS_1229</strain>
    </source>
</reference>
<dbReference type="RefSeq" id="WP_027200361.1">
    <property type="nucleotide sequence ID" value="NZ_CAJKXH010000004.1"/>
</dbReference>
<dbReference type="EMBL" id="QRZA01000019">
    <property type="protein sequence ID" value="RGV32584.1"/>
    <property type="molecule type" value="Genomic_DNA"/>
</dbReference>
<gene>
    <name evidence="2" type="ORF">DWW18_13400</name>
    <name evidence="1" type="ORF">I6J59_05110</name>
</gene>
<dbReference type="GO" id="GO:0016603">
    <property type="term" value="F:glutaminyl-peptide cyclotransferase activity"/>
    <property type="evidence" value="ECO:0007669"/>
    <property type="project" value="InterPro"/>
</dbReference>
<organism evidence="2 3">
    <name type="scientific">Butyricimonas virosa</name>
    <dbReference type="NCBI Taxonomy" id="544645"/>
    <lineage>
        <taxon>Bacteria</taxon>
        <taxon>Pseudomonadati</taxon>
        <taxon>Bacteroidota</taxon>
        <taxon>Bacteroidia</taxon>
        <taxon>Bacteroidales</taxon>
        <taxon>Odoribacteraceae</taxon>
        <taxon>Butyricimonas</taxon>
    </lineage>
</organism>
<evidence type="ECO:0000313" key="4">
    <source>
        <dbReference type="Proteomes" id="UP000654720"/>
    </source>
</evidence>
<dbReference type="AlphaFoldDB" id="A0A412WY57"/>
<dbReference type="InterPro" id="IPR015943">
    <property type="entry name" value="WD40/YVTN_repeat-like_dom_sf"/>
</dbReference>
<proteinExistence type="predicted"/>
<reference evidence="2 3" key="1">
    <citation type="submission" date="2018-08" db="EMBL/GenBank/DDBJ databases">
        <title>A genome reference for cultivated species of the human gut microbiota.</title>
        <authorList>
            <person name="Zou Y."/>
            <person name="Xue W."/>
            <person name="Luo G."/>
        </authorList>
    </citation>
    <scope>NUCLEOTIDE SEQUENCE [LARGE SCALE GENOMIC DNA]</scope>
    <source>
        <strain evidence="2 3">AF14-49</strain>
    </source>
</reference>
<name>A0A412WY57_9BACT</name>
<sequence>MPYLYYILLSLLLLSACQGEKKSKGNQNQITVDNAQSRNTTGPKYVKSVQFVYPMKFDTCRFNEELKIVYANNKHYKIDSAHLFFNQQQIATLDSATREFVFKIPKEKCGTNTLKVIAFHPNNKCGVATQSFIVKPDKAPKSLQYQLVKTYSHATDASTQGLVYIDGIMYEGTGIKGQSTLRKIDLENNKTLSMLGLDSQYFGEGITVYKDKIYQLTWTSQKAFVYDLASFTLLTTFDYSMEQGWGLTTMGDKLIMSDGSHNLYHLDPNLFSVVKTVEVFDNKGPVTNLNELEYINGYIWANEWLTDRIVIIDPQSGEVIEELLLPNLLTASERAKLDQNDDVLNGIAYNEKKGTIYVTGKHWPKLFEIKTF</sequence>
<keyword evidence="2" id="KW-0808">Transferase</keyword>
<dbReference type="Pfam" id="PF05096">
    <property type="entry name" value="Glu_cyclase_2"/>
    <property type="match status" value="1"/>
</dbReference>
<protein>
    <submittedName>
        <fullName evidence="2">Glutaminyl-peptide cyclotransferase</fullName>
    </submittedName>
</protein>
<dbReference type="GeneID" id="93096139"/>
<evidence type="ECO:0000313" key="2">
    <source>
        <dbReference type="EMBL" id="RGV32584.1"/>
    </source>
</evidence>
<keyword evidence="4" id="KW-1185">Reference proteome</keyword>
<accession>A0A412WY57</accession>
<dbReference type="Gene3D" id="2.130.10.10">
    <property type="entry name" value="YVTN repeat-like/Quinoprotein amine dehydrogenase"/>
    <property type="match status" value="1"/>
</dbReference>
<evidence type="ECO:0000313" key="1">
    <source>
        <dbReference type="EMBL" id="QRO51008.1"/>
    </source>
</evidence>
<dbReference type="Proteomes" id="UP000283589">
    <property type="component" value="Unassembled WGS sequence"/>
</dbReference>
<dbReference type="SUPFAM" id="SSF75011">
    <property type="entry name" value="3-carboxy-cis,cis-mucoante lactonizing enzyme"/>
    <property type="match status" value="1"/>
</dbReference>
<dbReference type="PANTHER" id="PTHR31270:SF1">
    <property type="entry name" value="GLUTAMINYL-PEPTIDE CYCLOTRANSFERASE"/>
    <property type="match status" value="1"/>
</dbReference>
<dbReference type="InterPro" id="IPR007788">
    <property type="entry name" value="QCT"/>
</dbReference>
<dbReference type="STRING" id="1121130.GCA_000519105_01514"/>
<dbReference type="Proteomes" id="UP000654720">
    <property type="component" value="Chromosome"/>
</dbReference>
<dbReference type="EMBL" id="CP069450">
    <property type="protein sequence ID" value="QRO51008.1"/>
    <property type="molecule type" value="Genomic_DNA"/>
</dbReference>